<dbReference type="Gene3D" id="1.25.10.10">
    <property type="entry name" value="Leucine-rich Repeat Variant"/>
    <property type="match status" value="1"/>
</dbReference>
<feature type="domain" description="Symplekin/Pta1 N-terminal" evidence="5">
    <location>
        <begin position="85"/>
        <end position="312"/>
    </location>
</feature>
<organism evidence="6 7">
    <name type="scientific">[Candida] anglica</name>
    <dbReference type="NCBI Taxonomy" id="148631"/>
    <lineage>
        <taxon>Eukaryota</taxon>
        <taxon>Fungi</taxon>
        <taxon>Dikarya</taxon>
        <taxon>Ascomycota</taxon>
        <taxon>Saccharomycotina</taxon>
        <taxon>Pichiomycetes</taxon>
        <taxon>Debaryomycetaceae</taxon>
        <taxon>Kurtzmaniella</taxon>
    </lineage>
</organism>
<dbReference type="EMBL" id="OZ004255">
    <property type="protein sequence ID" value="CAK7900163.1"/>
    <property type="molecule type" value="Genomic_DNA"/>
</dbReference>
<evidence type="ECO:0000256" key="4">
    <source>
        <dbReference type="SAM" id="MobiDB-lite"/>
    </source>
</evidence>
<protein>
    <submittedName>
        <fullName evidence="6">Pre-tRNA-processing protein Pta1p</fullName>
    </submittedName>
</protein>
<feature type="region of interest" description="Disordered" evidence="4">
    <location>
        <begin position="403"/>
        <end position="448"/>
    </location>
</feature>
<name>A0ABP0E923_9ASCO</name>
<dbReference type="PANTHER" id="PTHR15245:SF20">
    <property type="entry name" value="SYMPLEKIN"/>
    <property type="match status" value="1"/>
</dbReference>
<evidence type="ECO:0000256" key="1">
    <source>
        <dbReference type="ARBA" id="ARBA00004123"/>
    </source>
</evidence>
<evidence type="ECO:0000313" key="6">
    <source>
        <dbReference type="EMBL" id="CAK7900163.1"/>
    </source>
</evidence>
<proteinExistence type="predicted"/>
<keyword evidence="3" id="KW-0539">Nucleus</keyword>
<dbReference type="Pfam" id="PF11935">
    <property type="entry name" value="SYMPK_PTA1_N"/>
    <property type="match status" value="1"/>
</dbReference>
<accession>A0ABP0E923</accession>
<dbReference type="InterPro" id="IPR032460">
    <property type="entry name" value="Symplekin/Pta1_N"/>
</dbReference>
<dbReference type="InterPro" id="IPR011989">
    <property type="entry name" value="ARM-like"/>
</dbReference>
<evidence type="ECO:0000256" key="2">
    <source>
        <dbReference type="ARBA" id="ARBA00022664"/>
    </source>
</evidence>
<dbReference type="InterPro" id="IPR021850">
    <property type="entry name" value="Symplekin/Pta1"/>
</dbReference>
<evidence type="ECO:0000259" key="5">
    <source>
        <dbReference type="Pfam" id="PF11935"/>
    </source>
</evidence>
<evidence type="ECO:0000256" key="3">
    <source>
        <dbReference type="ARBA" id="ARBA00023242"/>
    </source>
</evidence>
<keyword evidence="7" id="KW-1185">Reference proteome</keyword>
<dbReference type="PANTHER" id="PTHR15245">
    <property type="entry name" value="SYMPLEKIN-RELATED"/>
    <property type="match status" value="1"/>
</dbReference>
<sequence length="715" mass="81455">MSQIIQQLNQAKQLAFSNKDTFPQVLRQVLRLANNPDVEVQTWCASFFRESFTADDSILSRADKADLAIDALDALLFLVEIPNREIFHDCVVTAVVVYRLVFRFVADNDGCTDVWLKLSALTKTLVNKFSSSFPLPSDDVEHDATRSLDTKLELLKFIVVVIDYGSKSSSSSSSLAYSLNRVPTNHTLIKHSAVEGQSFSYLETILSTLKNDIMVAPLITATLNHLAIIMKRKPQFVPKILQVLENFDTKRKVQSNYQSLEEFKLSKKYVDRALKVLLNYSLRQQLVPTNYQQVLAKKVSHLIARGDEIRKKNILLPSPEDSNIKKRKFDGFFNSNKKLTTTDYKNLYCLTDPSNELNSFDLSVVPQNILVAMTLGALNKVSVEKLSKALTIVSERYKHTMETVSVTPDVEEPTGDEPASKRSKYEDDEDAETSDYNPESVYTLPPPKDLSFEDKKAHVNIIINNFFKLAEMPVTEIEEQTEAAVNGVDRQLTKVAIKSWKKDSWSVLLTRLATRGMRGVDPEDTDNASSDASKNNEMSDMIRKAIFDHFLNNIHSRIDLIIEWLSEEWYSEKVFNEEKIIEELTEKHTKDGTSASEIPNIVRKEVETMEIPTPTYNLWAGRVLDAMIPFLEPNDRKIFIRLLSDLPYLNDNLVSRIKSLCFDPVRSKIGFLSLQFLIMYRPPVKQACIGVLEELSTCDQEDLRDESSKLLQKYK</sequence>
<reference evidence="6 7" key="1">
    <citation type="submission" date="2024-01" db="EMBL/GenBank/DDBJ databases">
        <authorList>
            <consortium name="Genoscope - CEA"/>
            <person name="William W."/>
        </authorList>
    </citation>
    <scope>NUCLEOTIDE SEQUENCE [LARGE SCALE GENOMIC DNA]</scope>
    <source>
        <strain evidence="6 7">29B2s-10</strain>
    </source>
</reference>
<comment type="subcellular location">
    <subcellularLocation>
        <location evidence="1">Nucleus</location>
    </subcellularLocation>
</comment>
<evidence type="ECO:0000313" key="7">
    <source>
        <dbReference type="Proteomes" id="UP001497600"/>
    </source>
</evidence>
<dbReference type="Proteomes" id="UP001497600">
    <property type="component" value="Chromosome C"/>
</dbReference>
<gene>
    <name evidence="6" type="primary">PTA1</name>
    <name evidence="6" type="ORF">CAAN4_C06062</name>
</gene>
<keyword evidence="2" id="KW-0507">mRNA processing</keyword>